<dbReference type="InterPro" id="IPR000362">
    <property type="entry name" value="Fumarate_lyase_fam"/>
</dbReference>
<protein>
    <submittedName>
        <fullName evidence="3">Adenylosuccinate lyase</fullName>
    </submittedName>
</protein>
<evidence type="ECO:0000313" key="4">
    <source>
        <dbReference type="Proteomes" id="UP001317629"/>
    </source>
</evidence>
<keyword evidence="4" id="KW-1185">Reference proteome</keyword>
<evidence type="ECO:0000259" key="2">
    <source>
        <dbReference type="Pfam" id="PF00206"/>
    </source>
</evidence>
<organism evidence="3 4">
    <name type="scientific">Methylocystis iwaonis</name>
    <dbReference type="NCBI Taxonomy" id="2885079"/>
    <lineage>
        <taxon>Bacteria</taxon>
        <taxon>Pseudomonadati</taxon>
        <taxon>Pseudomonadota</taxon>
        <taxon>Alphaproteobacteria</taxon>
        <taxon>Hyphomicrobiales</taxon>
        <taxon>Methylocystaceae</taxon>
        <taxon>Methylocystis</taxon>
    </lineage>
</organism>
<keyword evidence="3" id="KW-0614">Plasmid</keyword>
<gene>
    <name evidence="3" type="ORF">SS37A_37510</name>
</gene>
<evidence type="ECO:0000313" key="3">
    <source>
        <dbReference type="EMBL" id="BDV36221.1"/>
    </source>
</evidence>
<dbReference type="GO" id="GO:0016829">
    <property type="term" value="F:lyase activity"/>
    <property type="evidence" value="ECO:0007669"/>
    <property type="project" value="UniProtKB-KW"/>
</dbReference>
<dbReference type="PANTHER" id="PTHR43172:SF1">
    <property type="entry name" value="ADENYLOSUCCINATE LYASE"/>
    <property type="match status" value="1"/>
</dbReference>
<sequence length="447" mass="49413">MDAHMIDSKIFGHRWSTPESHEIFGETARVARWLEVIVTLAEAQAECGIIPVAAAEDIGALRGAELPLDRIAERTRSTGHSTLGMIQTLRELLPATSSEYVYFGATVQDVSDTAQVLEMKAGGALLWRDLWMLEGALIELARQHRETPMAGRTHGQLGAPISFGFKLASWADEIGRHLERMRGARSRWLVGQLGGAVGALAFFGNRGLDLRAAFCRRLSLREPAISWLSCRDRIAEFAHVAAMAATSLARIANEIYVLQRSEIGELRERSQNATVGSITMPHKRNPERSEQIVTLAQLARAQSNILTDSLVHEHERDGRHWKIEWSVFPTLCHSVLAAAAMSRELVCGLEIDMAAMRRNLSNVPASEHLLSVMSARLGKHRAQMLLQEAYRAGAEEKVSLTSLLQGFATQHELSGLARVDFGSCALMVDRVVEAAGRRRALESECWQ</sequence>
<accession>A0ABN6VMJ9</accession>
<dbReference type="Gene3D" id="1.20.200.10">
    <property type="entry name" value="Fumarase/aspartase (Central domain)"/>
    <property type="match status" value="1"/>
</dbReference>
<dbReference type="Proteomes" id="UP001317629">
    <property type="component" value="Plasmid pSS37A-Re-1"/>
</dbReference>
<dbReference type="PANTHER" id="PTHR43172">
    <property type="entry name" value="ADENYLOSUCCINATE LYASE"/>
    <property type="match status" value="1"/>
</dbReference>
<dbReference type="InterPro" id="IPR022761">
    <property type="entry name" value="Fumarate_lyase_N"/>
</dbReference>
<dbReference type="SUPFAM" id="SSF48557">
    <property type="entry name" value="L-aspartase-like"/>
    <property type="match status" value="1"/>
</dbReference>
<evidence type="ECO:0000256" key="1">
    <source>
        <dbReference type="ARBA" id="ARBA00023239"/>
    </source>
</evidence>
<dbReference type="PRINTS" id="PR00149">
    <property type="entry name" value="FUMRATELYASE"/>
</dbReference>
<feature type="domain" description="Fumarate lyase N-terminal" evidence="2">
    <location>
        <begin position="17"/>
        <end position="295"/>
    </location>
</feature>
<dbReference type="PROSITE" id="PS00163">
    <property type="entry name" value="FUMARATE_LYASES"/>
    <property type="match status" value="1"/>
</dbReference>
<keyword evidence="1 3" id="KW-0456">Lyase</keyword>
<proteinExistence type="predicted"/>
<reference evidence="3 4" key="1">
    <citation type="journal article" date="2023" name="Int. J. Syst. Evol. Microbiol.">
        <title>Methylocystis iwaonis sp. nov., a type II methane-oxidizing bacterium from surface soil of a rice paddy field in Japan, and emended description of the genus Methylocystis (ex Whittenbury et al. 1970) Bowman et al. 1993.</title>
        <authorList>
            <person name="Kaise H."/>
            <person name="Sawadogo J.B."/>
            <person name="Alam M.S."/>
            <person name="Ueno C."/>
            <person name="Dianou D."/>
            <person name="Shinjo R."/>
            <person name="Asakawa S."/>
        </authorList>
    </citation>
    <scope>NUCLEOTIDE SEQUENCE [LARGE SCALE GENOMIC DNA]</scope>
    <source>
        <strain evidence="3 4">SS37A-Re</strain>
    </source>
</reference>
<dbReference type="CDD" id="cd01597">
    <property type="entry name" value="pCLME"/>
    <property type="match status" value="1"/>
</dbReference>
<dbReference type="Pfam" id="PF00206">
    <property type="entry name" value="Lyase_1"/>
    <property type="match status" value="1"/>
</dbReference>
<dbReference type="InterPro" id="IPR008948">
    <property type="entry name" value="L-Aspartase-like"/>
</dbReference>
<geneLocation type="plasmid" evidence="3 4">
    <name>pSS37A-Re-1</name>
</geneLocation>
<name>A0ABN6VMJ9_9HYPH</name>
<dbReference type="EMBL" id="AP027143">
    <property type="protein sequence ID" value="BDV36221.1"/>
    <property type="molecule type" value="Genomic_DNA"/>
</dbReference>
<dbReference type="PRINTS" id="PR00145">
    <property type="entry name" value="ARGSUCLYASE"/>
</dbReference>
<dbReference type="InterPro" id="IPR020557">
    <property type="entry name" value="Fumarate_lyase_CS"/>
</dbReference>